<evidence type="ECO:0000256" key="5">
    <source>
        <dbReference type="ARBA" id="ARBA00022840"/>
    </source>
</evidence>
<keyword evidence="10" id="KW-1185">Reference proteome</keyword>
<dbReference type="PANTHER" id="PTHR11947:SF25">
    <property type="entry name" value="[PYRUVATE DEHYDROGENASE (ACETYL-TRANSFERRING)] KINASE 2, MITOCHONDRIAL"/>
    <property type="match status" value="1"/>
</dbReference>
<dbReference type="InterPro" id="IPR036890">
    <property type="entry name" value="HATPase_C_sf"/>
</dbReference>
<dbReference type="InterPro" id="IPR036784">
    <property type="entry name" value="AK/P_DHK_N_sf"/>
</dbReference>
<keyword evidence="6 7" id="KW-0496">Mitochondrion</keyword>
<dbReference type="AlphaFoldDB" id="A0A9P6VYD0"/>
<evidence type="ECO:0000313" key="9">
    <source>
        <dbReference type="EMBL" id="KAG0657416.1"/>
    </source>
</evidence>
<evidence type="ECO:0000256" key="6">
    <source>
        <dbReference type="ARBA" id="ARBA00023128"/>
    </source>
</evidence>
<dbReference type="SUPFAM" id="SSF69012">
    <property type="entry name" value="alpha-ketoacid dehydrogenase kinase, N-terminal domain"/>
    <property type="match status" value="1"/>
</dbReference>
<dbReference type="GO" id="GO:0010906">
    <property type="term" value="P:regulation of glucose metabolic process"/>
    <property type="evidence" value="ECO:0007669"/>
    <property type="project" value="TreeGrafter"/>
</dbReference>
<dbReference type="Gene3D" id="3.30.565.10">
    <property type="entry name" value="Histidine kinase-like ATPase, C-terminal domain"/>
    <property type="match status" value="1"/>
</dbReference>
<accession>A0A9P6VYD0</accession>
<dbReference type="InterPro" id="IPR039028">
    <property type="entry name" value="BCKD/PDK"/>
</dbReference>
<organism evidence="9 10">
    <name type="scientific">Maudiozyma exigua</name>
    <name type="common">Yeast</name>
    <name type="synonym">Kazachstania exigua</name>
    <dbReference type="NCBI Taxonomy" id="34358"/>
    <lineage>
        <taxon>Eukaryota</taxon>
        <taxon>Fungi</taxon>
        <taxon>Dikarya</taxon>
        <taxon>Ascomycota</taxon>
        <taxon>Saccharomycotina</taxon>
        <taxon>Saccharomycetes</taxon>
        <taxon>Saccharomycetales</taxon>
        <taxon>Saccharomycetaceae</taxon>
        <taxon>Maudiozyma</taxon>
    </lineage>
</organism>
<dbReference type="Pfam" id="PF10436">
    <property type="entry name" value="BCDHK_Adom3"/>
    <property type="match status" value="1"/>
</dbReference>
<dbReference type="Proteomes" id="UP000750334">
    <property type="component" value="Unassembled WGS sequence"/>
</dbReference>
<gene>
    <name evidence="9" type="primary">PKP2</name>
    <name evidence="9" type="ORF">C6P45_002437</name>
</gene>
<keyword evidence="5 7" id="KW-0067">ATP-binding</keyword>
<name>A0A9P6VYD0_MAUEX</name>
<evidence type="ECO:0000259" key="8">
    <source>
        <dbReference type="Pfam" id="PF10436"/>
    </source>
</evidence>
<comment type="similarity">
    <text evidence="1 7">Belongs to the PDK/BCKDK protein kinase family.</text>
</comment>
<keyword evidence="2 7" id="KW-0808">Transferase</keyword>
<dbReference type="OrthoDB" id="407390at2759"/>
<dbReference type="SUPFAM" id="SSF55874">
    <property type="entry name" value="ATPase domain of HSP90 chaperone/DNA topoisomerase II/histidine kinase"/>
    <property type="match status" value="1"/>
</dbReference>
<evidence type="ECO:0000256" key="7">
    <source>
        <dbReference type="RuleBase" id="RU366032"/>
    </source>
</evidence>
<dbReference type="InterPro" id="IPR018955">
    <property type="entry name" value="BCDHK/PDK_N"/>
</dbReference>
<dbReference type="EC" id="2.7.11.-" evidence="7"/>
<dbReference type="EMBL" id="PUHR01000237">
    <property type="protein sequence ID" value="KAG0657416.1"/>
    <property type="molecule type" value="Genomic_DNA"/>
</dbReference>
<dbReference type="PANTHER" id="PTHR11947">
    <property type="entry name" value="PYRUVATE DEHYDROGENASE KINASE"/>
    <property type="match status" value="1"/>
</dbReference>
<sequence length="491" mass="56733">MKGFRCAGIRQQHTLLKKCDLTQAPDFTKYSPVKPIKDGIAPYIVETMKAFPSDSRYINQQHYYQNKKILVDDYAKRTPHPVSLMQLAQYYDDSSTLTKQKIINSGKFVKEELAIRIASKISLLQSLPFNVVNNFHFLQVYESYYNIFERFRKFPTIKTMEDNLEFSEFTKKILQDFNSLNLPHLIMGALECTIFDLYPQNKIDELLSNLLRSRISRRLIVEEHLSVTSNFLTGKKENTLVLGDIFQECNALDYLTNASRECEQFIQSMYFESIPLPKLIIEGQSDLKFYFLPTHLKYLLGEILRNAYEATMRQYIMKGLQNPNPITVTIVENPDTYIFRVSDQAGGLDHNNLTDLWSFGKSKEMARQSLNNFHKLPGLQSMSIYDDLLPSSSVPTKTRTNAVEPYMNTSLAHTTQWNINKGHYKLEQPLIEMLQRPFRYKLGVGLAMCKVYAEYWNGDLRVHSMPGHGVDAVLTLGNLMKSTAKKQLDRV</sequence>
<evidence type="ECO:0000256" key="3">
    <source>
        <dbReference type="ARBA" id="ARBA00022741"/>
    </source>
</evidence>
<keyword evidence="4 7" id="KW-0418">Kinase</keyword>
<feature type="domain" description="Branched-chain alpha-ketoacid dehydrogenase kinase/Pyruvate dehydrogenase kinase N-terminal" evidence="8">
    <location>
        <begin position="81"/>
        <end position="236"/>
    </location>
</feature>
<dbReference type="GO" id="GO:0005759">
    <property type="term" value="C:mitochondrial matrix"/>
    <property type="evidence" value="ECO:0007669"/>
    <property type="project" value="UniProtKB-SubCell"/>
</dbReference>
<evidence type="ECO:0000256" key="4">
    <source>
        <dbReference type="ARBA" id="ARBA00022777"/>
    </source>
</evidence>
<comment type="caution">
    <text evidence="9">The sequence shown here is derived from an EMBL/GenBank/DDBJ whole genome shotgun (WGS) entry which is preliminary data.</text>
</comment>
<evidence type="ECO:0000256" key="2">
    <source>
        <dbReference type="ARBA" id="ARBA00022679"/>
    </source>
</evidence>
<dbReference type="Gene3D" id="1.20.140.20">
    <property type="entry name" value="Alpha-ketoacid/pyruvate dehydrogenase kinase, N-terminal domain"/>
    <property type="match status" value="1"/>
</dbReference>
<keyword evidence="3 7" id="KW-0547">Nucleotide-binding</keyword>
<evidence type="ECO:0000256" key="1">
    <source>
        <dbReference type="ARBA" id="ARBA00006155"/>
    </source>
</evidence>
<dbReference type="GO" id="GO:0004740">
    <property type="term" value="F:pyruvate dehydrogenase (acetyl-transferring) kinase activity"/>
    <property type="evidence" value="ECO:0007669"/>
    <property type="project" value="TreeGrafter"/>
</dbReference>
<comment type="subcellular location">
    <subcellularLocation>
        <location evidence="7">Mitochondrion matrix</location>
    </subcellularLocation>
</comment>
<reference evidence="9 10" key="1">
    <citation type="submission" date="2020-11" db="EMBL/GenBank/DDBJ databases">
        <title>Kefir isolates.</title>
        <authorList>
            <person name="Marcisauskas S."/>
            <person name="Kim Y."/>
            <person name="Blasche S."/>
        </authorList>
    </citation>
    <scope>NUCLEOTIDE SEQUENCE [LARGE SCALE GENOMIC DNA]</scope>
    <source>
        <strain evidence="9 10">OG2</strain>
    </source>
</reference>
<proteinExistence type="inferred from homology"/>
<evidence type="ECO:0000313" key="10">
    <source>
        <dbReference type="Proteomes" id="UP000750334"/>
    </source>
</evidence>
<protein>
    <recommendedName>
        <fullName evidence="7">Protein-serine/threonine kinase</fullName>
        <ecNumber evidence="7">2.7.11.-</ecNumber>
    </recommendedName>
</protein>
<dbReference type="GO" id="GO:0005524">
    <property type="term" value="F:ATP binding"/>
    <property type="evidence" value="ECO:0007669"/>
    <property type="project" value="UniProtKB-UniRule"/>
</dbReference>